<sequence length="535" mass="58093">MIETESIDESEESAFGEHSEREEEQRLGGRSDDANFYGPSARRSPSSVTSGGRGTTTVHTRNLLAFWLLGLCNNFGYVVMLSAAKDILERSSTQQNDTDRCIDDLDSLPCSPISTGAVLLADILPSLAIKLVAPFTFHGVPYIMRHSLVFLCQVTSFIIVAFSTSFSVGLLGVIFASFGAGLGEVTYLSLSSHFHGDVVSSWSSGTGGAGIFGALAFAVLTDRRLSALQPQNALLAMLVVPLLLLWTFWRLLHFPSSAYSGSVSPPYSNTGTVVVTTNANSRRDPIVASRSAADSAHHSVPSSLLPQSTAVATDGFGDYGTANADAITEPLLNTTTHNSNALTTTTVILPASSIFCWNGGRRTAYKIRPLLKYMVPLCVVYFSEYFINQGLLELLVFDCAHSFALSPTSQYRWFQVLYQVGVFFSRSSIKLFPVRIRFIPLLALLQLLNALFLFEESMAIHIPHILLLMALVFYEGLLGGLAYVNTFAAIHRNVSKPNREFAMAFVALSDSVGIVLAGFSAISAHNFICAHRQHA</sequence>
<feature type="transmembrane region" description="Helical" evidence="7">
    <location>
        <begin position="370"/>
        <end position="387"/>
    </location>
</feature>
<proteinExistence type="inferred from homology"/>
<keyword evidence="6 7" id="KW-0472">Membrane</keyword>
<dbReference type="InterPro" id="IPR036259">
    <property type="entry name" value="MFS_trans_sf"/>
</dbReference>
<dbReference type="EMBL" id="JBICBT010000768">
    <property type="protein sequence ID" value="KAL3101684.1"/>
    <property type="molecule type" value="Genomic_DNA"/>
</dbReference>
<protein>
    <recommendedName>
        <fullName evidence="7">Battenin</fullName>
    </recommendedName>
</protein>
<gene>
    <name evidence="9" type="ORF">niasHT_024817</name>
</gene>
<feature type="region of interest" description="Disordered" evidence="8">
    <location>
        <begin position="1"/>
        <end position="55"/>
    </location>
</feature>
<comment type="similarity">
    <text evidence="2 7">Belongs to the battenin family.</text>
</comment>
<feature type="transmembrane region" description="Helical" evidence="7">
    <location>
        <begin position="201"/>
        <end position="221"/>
    </location>
</feature>
<evidence type="ECO:0000313" key="9">
    <source>
        <dbReference type="EMBL" id="KAL3101684.1"/>
    </source>
</evidence>
<dbReference type="GO" id="GO:0012505">
    <property type="term" value="C:endomembrane system"/>
    <property type="evidence" value="ECO:0007669"/>
    <property type="project" value="UniProtKB-SubCell"/>
</dbReference>
<name>A0ABD2KFI3_9BILA</name>
<feature type="compositionally biased region" description="Acidic residues" evidence="8">
    <location>
        <begin position="1"/>
        <end position="14"/>
    </location>
</feature>
<keyword evidence="3" id="KW-0813">Transport</keyword>
<keyword evidence="4 7" id="KW-0812">Transmembrane</keyword>
<keyword evidence="10" id="KW-1185">Reference proteome</keyword>
<comment type="subcellular location">
    <subcellularLocation>
        <location evidence="1">Endomembrane system</location>
        <topology evidence="1">Multi-pass membrane protein</topology>
    </subcellularLocation>
    <subcellularLocation>
        <location evidence="7">Lysosome membrane</location>
        <topology evidence="7">Multi-pass membrane protein</topology>
    </subcellularLocation>
</comment>
<dbReference type="InterPro" id="IPR003492">
    <property type="entry name" value="Battenin_disease_Cln3"/>
</dbReference>
<comment type="caution">
    <text evidence="9">The sequence shown here is derived from an EMBL/GenBank/DDBJ whole genome shotgun (WGS) entry which is preliminary data.</text>
</comment>
<evidence type="ECO:0000256" key="5">
    <source>
        <dbReference type="ARBA" id="ARBA00022989"/>
    </source>
</evidence>
<feature type="transmembrane region" description="Helical" evidence="7">
    <location>
        <begin position="64"/>
        <end position="84"/>
    </location>
</feature>
<dbReference type="AlphaFoldDB" id="A0ABD2KFI3"/>
<dbReference type="PANTHER" id="PTHR10981">
    <property type="entry name" value="BATTENIN"/>
    <property type="match status" value="1"/>
</dbReference>
<dbReference type="PRINTS" id="PR01315">
    <property type="entry name" value="BATTENIN"/>
</dbReference>
<evidence type="ECO:0000256" key="8">
    <source>
        <dbReference type="SAM" id="MobiDB-lite"/>
    </source>
</evidence>
<dbReference type="SUPFAM" id="SSF103473">
    <property type="entry name" value="MFS general substrate transporter"/>
    <property type="match status" value="1"/>
</dbReference>
<evidence type="ECO:0000313" key="10">
    <source>
        <dbReference type="Proteomes" id="UP001620626"/>
    </source>
</evidence>
<feature type="transmembrane region" description="Helical" evidence="7">
    <location>
        <begin position="434"/>
        <end position="454"/>
    </location>
</feature>
<evidence type="ECO:0000256" key="1">
    <source>
        <dbReference type="ARBA" id="ARBA00004127"/>
    </source>
</evidence>
<feature type="transmembrane region" description="Helical" evidence="7">
    <location>
        <begin position="341"/>
        <end position="358"/>
    </location>
</feature>
<evidence type="ECO:0000256" key="7">
    <source>
        <dbReference type="RuleBase" id="RU361113"/>
    </source>
</evidence>
<organism evidence="9 10">
    <name type="scientific">Heterodera trifolii</name>
    <dbReference type="NCBI Taxonomy" id="157864"/>
    <lineage>
        <taxon>Eukaryota</taxon>
        <taxon>Metazoa</taxon>
        <taxon>Ecdysozoa</taxon>
        <taxon>Nematoda</taxon>
        <taxon>Chromadorea</taxon>
        <taxon>Rhabditida</taxon>
        <taxon>Tylenchina</taxon>
        <taxon>Tylenchomorpha</taxon>
        <taxon>Tylenchoidea</taxon>
        <taxon>Heteroderidae</taxon>
        <taxon>Heteroderinae</taxon>
        <taxon>Heterodera</taxon>
    </lineage>
</organism>
<feature type="transmembrane region" description="Helical" evidence="7">
    <location>
        <begin position="502"/>
        <end position="522"/>
    </location>
</feature>
<accession>A0ABD2KFI3</accession>
<dbReference type="Proteomes" id="UP001620626">
    <property type="component" value="Unassembled WGS sequence"/>
</dbReference>
<evidence type="ECO:0000256" key="3">
    <source>
        <dbReference type="ARBA" id="ARBA00022448"/>
    </source>
</evidence>
<keyword evidence="7" id="KW-0458">Lysosome</keyword>
<feature type="transmembrane region" description="Helical" evidence="7">
    <location>
        <begin position="233"/>
        <end position="252"/>
    </location>
</feature>
<dbReference type="PANTHER" id="PTHR10981:SF0">
    <property type="entry name" value="BATTENIN"/>
    <property type="match status" value="1"/>
</dbReference>
<feature type="compositionally biased region" description="Low complexity" evidence="8">
    <location>
        <begin position="42"/>
        <end position="55"/>
    </location>
</feature>
<evidence type="ECO:0000256" key="2">
    <source>
        <dbReference type="ARBA" id="ARBA00007467"/>
    </source>
</evidence>
<evidence type="ECO:0000256" key="4">
    <source>
        <dbReference type="ARBA" id="ARBA00022692"/>
    </source>
</evidence>
<feature type="transmembrane region" description="Helical" evidence="7">
    <location>
        <begin position="148"/>
        <end position="181"/>
    </location>
</feature>
<evidence type="ECO:0000256" key="6">
    <source>
        <dbReference type="ARBA" id="ARBA00023136"/>
    </source>
</evidence>
<feature type="transmembrane region" description="Helical" evidence="7">
    <location>
        <begin position="466"/>
        <end position="490"/>
    </location>
</feature>
<feature type="compositionally biased region" description="Basic and acidic residues" evidence="8">
    <location>
        <begin position="15"/>
        <end position="33"/>
    </location>
</feature>
<keyword evidence="5 7" id="KW-1133">Transmembrane helix</keyword>
<dbReference type="Pfam" id="PF02487">
    <property type="entry name" value="CLN3"/>
    <property type="match status" value="1"/>
</dbReference>
<dbReference type="GO" id="GO:0005765">
    <property type="term" value="C:lysosomal membrane"/>
    <property type="evidence" value="ECO:0007669"/>
    <property type="project" value="UniProtKB-SubCell"/>
</dbReference>
<reference evidence="9 10" key="1">
    <citation type="submission" date="2024-10" db="EMBL/GenBank/DDBJ databases">
        <authorList>
            <person name="Kim D."/>
        </authorList>
    </citation>
    <scope>NUCLEOTIDE SEQUENCE [LARGE SCALE GENOMIC DNA]</scope>
    <source>
        <strain evidence="9">BH-2024</strain>
    </source>
</reference>